<dbReference type="RefSeq" id="WP_316431754.1">
    <property type="nucleotide sequence ID" value="NZ_CP053586.1"/>
</dbReference>
<accession>A0AA96WI62</accession>
<evidence type="ECO:0000313" key="1">
    <source>
        <dbReference type="EMBL" id="WNZ25600.1"/>
    </source>
</evidence>
<sequence>MQFSSIGLNVNDILAAFGHKPGYIIKLDSATAAFQGLGNYLKGKDLPAGGSTPSAKALGGEAISHLSQQAVATVSTWSGWFNASSPDVIDDVRVETMIRWVLSQYPRRRYPGAMIGSTNGAAVHLGAALEIPWLPQTLLVCLQHFQDPDEPKQVLEWAKPLVQRLLANNPDVSVYQMHDPNQDRVKVPRVAYFRLKQTRLSERYKQFLVENLSPGATLFLLECQYTWLSTRVSDRHYFQFGGAGMLAPEDYFNHSEQITEFLTQHGSSHQSWEPPAPDGRFPESEWGFDPALREDVEAFAREHGYRVRRIVFEAPQDLSPLVADLHRWWYADTGLPTHRLLVESFAYLQPWWTRRLGLVPYWAVFNDQRSANELDRYLDGAEPYDEIYMNLFSNGIQALGQAPIERWRSILNRARQEGQFIGVDEDTYPADLASFPRHYTELKKLNGNYSIPKPLTLEQLNRFVTQAEDRYAVKWIEAISPQSYQPQPR</sequence>
<name>A0AA96WI62_9CYAN</name>
<dbReference type="AlphaFoldDB" id="A0AA96WI62"/>
<proteinExistence type="predicted"/>
<dbReference type="EMBL" id="CP053586">
    <property type="protein sequence ID" value="WNZ25600.1"/>
    <property type="molecule type" value="Genomic_DNA"/>
</dbReference>
<reference evidence="1" key="1">
    <citation type="submission" date="2020-05" db="EMBL/GenBank/DDBJ databases">
        <authorList>
            <person name="Zhu T."/>
            <person name="Keshari N."/>
            <person name="Lu X."/>
        </authorList>
    </citation>
    <scope>NUCLEOTIDE SEQUENCE</scope>
    <source>
        <strain evidence="1">NK1-12</strain>
    </source>
</reference>
<protein>
    <submittedName>
        <fullName evidence="1">Uncharacterized protein</fullName>
    </submittedName>
</protein>
<organism evidence="1">
    <name type="scientific">Leptolyngbya sp. NK1-12</name>
    <dbReference type="NCBI Taxonomy" id="2547451"/>
    <lineage>
        <taxon>Bacteria</taxon>
        <taxon>Bacillati</taxon>
        <taxon>Cyanobacteriota</taxon>
        <taxon>Cyanophyceae</taxon>
        <taxon>Leptolyngbyales</taxon>
        <taxon>Leptolyngbyaceae</taxon>
        <taxon>Leptolyngbya group</taxon>
        <taxon>Leptolyngbya</taxon>
    </lineage>
</organism>
<gene>
    <name evidence="1" type="ORF">HJG54_24020</name>
</gene>